<name>A0A3E0H6T5_9GAMM</name>
<accession>A0A3E0H6T5</accession>
<evidence type="ECO:0000313" key="2">
    <source>
        <dbReference type="Proteomes" id="UP000256774"/>
    </source>
</evidence>
<reference evidence="1 2" key="1">
    <citation type="submission" date="2018-08" db="EMBL/GenBank/DDBJ databases">
        <title>Genomic Encyclopedia of Type Strains, Phase IV (KMG-IV): sequencing the most valuable type-strain genomes for metagenomic binning, comparative biology and taxonomic classification.</title>
        <authorList>
            <person name="Goeker M."/>
        </authorList>
    </citation>
    <scope>NUCLEOTIDE SEQUENCE [LARGE SCALE GENOMIC DNA]</scope>
    <source>
        <strain evidence="1 2">DSM 26022</strain>
    </source>
</reference>
<dbReference type="InterPro" id="IPR038590">
    <property type="entry name" value="YaeQ_sf"/>
</dbReference>
<dbReference type="Pfam" id="PF07152">
    <property type="entry name" value="YaeQ"/>
    <property type="match status" value="1"/>
</dbReference>
<dbReference type="RefSeq" id="WP_116207956.1">
    <property type="nucleotide sequence ID" value="NZ_QUNR01000002.1"/>
</dbReference>
<dbReference type="EMBL" id="QUNR01000002">
    <property type="protein sequence ID" value="REH38938.1"/>
    <property type="molecule type" value="Genomic_DNA"/>
</dbReference>
<gene>
    <name evidence="1" type="ORF">DFR26_1107</name>
</gene>
<dbReference type="PANTHER" id="PTHR38784">
    <property type="entry name" value="SUCROSE PHOSPHORYLASE"/>
    <property type="match status" value="1"/>
</dbReference>
<organism evidence="1 2">
    <name type="scientific">Paraperlucidibaca baekdonensis</name>
    <dbReference type="NCBI Taxonomy" id="748120"/>
    <lineage>
        <taxon>Bacteria</taxon>
        <taxon>Pseudomonadati</taxon>
        <taxon>Pseudomonadota</taxon>
        <taxon>Gammaproteobacteria</taxon>
        <taxon>Moraxellales</taxon>
        <taxon>Moraxellaceae</taxon>
        <taxon>Paraperlucidibaca</taxon>
    </lineage>
</organism>
<sequence>MALKATVCKVELSISDIDRGYYAEHALTLAQHPSETNERLIWRLLAFVLYAHEDLAFTKGLSEPDEPDMWQRDLTGSIERWIDLGQPDEKRILKACGRAKQVAVVSYGSAVPIWWAAIAPKIARASNLVVQRLSAHDDTPLGDFVQKNMQLQCTVQDGQLWLSDAQRSAQIELTTLH</sequence>
<dbReference type="SMART" id="SM01322">
    <property type="entry name" value="YaeQ"/>
    <property type="match status" value="1"/>
</dbReference>
<protein>
    <submittedName>
        <fullName evidence="1">Uncharacterized protein YaeQ</fullName>
    </submittedName>
</protein>
<proteinExistence type="predicted"/>
<dbReference type="AlphaFoldDB" id="A0A3E0H6T5"/>
<dbReference type="Proteomes" id="UP000256774">
    <property type="component" value="Unassembled WGS sequence"/>
</dbReference>
<dbReference type="InterPro" id="IPR009822">
    <property type="entry name" value="YaeQ"/>
</dbReference>
<dbReference type="PANTHER" id="PTHR38784:SF1">
    <property type="entry name" value="SUCROSE PHOSPHORYLASE"/>
    <property type="match status" value="1"/>
</dbReference>
<dbReference type="PIRSF" id="PIRSF011484">
    <property type="entry name" value="YaeQ"/>
    <property type="match status" value="1"/>
</dbReference>
<evidence type="ECO:0000313" key="1">
    <source>
        <dbReference type="EMBL" id="REH38938.1"/>
    </source>
</evidence>
<dbReference type="SUPFAM" id="SSF52980">
    <property type="entry name" value="Restriction endonuclease-like"/>
    <property type="match status" value="1"/>
</dbReference>
<keyword evidence="2" id="KW-1185">Reference proteome</keyword>
<dbReference type="InterPro" id="IPR011335">
    <property type="entry name" value="Restrct_endonuc-II-like"/>
</dbReference>
<dbReference type="Gene3D" id="3.10.640.10">
    <property type="entry name" value="Restriction endonuclease-like alpha-beta roll domain"/>
    <property type="match status" value="1"/>
</dbReference>
<dbReference type="OrthoDB" id="5293309at2"/>
<comment type="caution">
    <text evidence="1">The sequence shown here is derived from an EMBL/GenBank/DDBJ whole genome shotgun (WGS) entry which is preliminary data.</text>
</comment>